<dbReference type="InterPro" id="IPR036390">
    <property type="entry name" value="WH_DNA-bd_sf"/>
</dbReference>
<evidence type="ECO:0000313" key="2">
    <source>
        <dbReference type="EMBL" id="MEV0969925.1"/>
    </source>
</evidence>
<evidence type="ECO:0000313" key="3">
    <source>
        <dbReference type="Proteomes" id="UP001551675"/>
    </source>
</evidence>
<dbReference type="InterPro" id="IPR036388">
    <property type="entry name" value="WH-like_DNA-bd_sf"/>
</dbReference>
<accession>A0ABV3GE75</accession>
<comment type="caution">
    <text evidence="2">The sequence shown here is derived from an EMBL/GenBank/DDBJ whole genome shotgun (WGS) entry which is preliminary data.</text>
</comment>
<dbReference type="Gene3D" id="1.10.10.10">
    <property type="entry name" value="Winged helix-like DNA-binding domain superfamily/Winged helix DNA-binding domain"/>
    <property type="match status" value="1"/>
</dbReference>
<sequence>MDDRSSGGVPVGLVLGGGSLINQVGRDLRTAVEGLLTPYGVTSQQAALLLQAARGETSPNRLAPHLGTDTAGMTRLLDRLEAKGLIRRRRHADDRRSIVVEVTEEGRALVPRLAPVFGRVSVQLLSGFSEEEVRQLAGMLRRMLDNLHAEPEPEPESGSAAR</sequence>
<evidence type="ECO:0000259" key="1">
    <source>
        <dbReference type="PROSITE" id="PS50995"/>
    </source>
</evidence>
<dbReference type="SUPFAM" id="SSF46785">
    <property type="entry name" value="Winged helix' DNA-binding domain"/>
    <property type="match status" value="1"/>
</dbReference>
<gene>
    <name evidence="2" type="ORF">AB0I59_14905</name>
</gene>
<proteinExistence type="predicted"/>
<dbReference type="SMART" id="SM00347">
    <property type="entry name" value="HTH_MARR"/>
    <property type="match status" value="1"/>
</dbReference>
<keyword evidence="3" id="KW-1185">Reference proteome</keyword>
<dbReference type="EMBL" id="JBFALK010000007">
    <property type="protein sequence ID" value="MEV0969925.1"/>
    <property type="molecule type" value="Genomic_DNA"/>
</dbReference>
<dbReference type="Pfam" id="PF01047">
    <property type="entry name" value="MarR"/>
    <property type="match status" value="1"/>
</dbReference>
<protein>
    <submittedName>
        <fullName evidence="2">MarR family winged helix-turn-helix transcriptional regulator</fullName>
    </submittedName>
</protein>
<dbReference type="PANTHER" id="PTHR33164:SF43">
    <property type="entry name" value="HTH-TYPE TRANSCRIPTIONAL REPRESSOR YETL"/>
    <property type="match status" value="1"/>
</dbReference>
<feature type="domain" description="HTH marR-type" evidence="1">
    <location>
        <begin position="1"/>
        <end position="145"/>
    </location>
</feature>
<dbReference type="PANTHER" id="PTHR33164">
    <property type="entry name" value="TRANSCRIPTIONAL REGULATOR, MARR FAMILY"/>
    <property type="match status" value="1"/>
</dbReference>
<organism evidence="2 3">
    <name type="scientific">Microtetraspora glauca</name>
    <dbReference type="NCBI Taxonomy" id="1996"/>
    <lineage>
        <taxon>Bacteria</taxon>
        <taxon>Bacillati</taxon>
        <taxon>Actinomycetota</taxon>
        <taxon>Actinomycetes</taxon>
        <taxon>Streptosporangiales</taxon>
        <taxon>Streptosporangiaceae</taxon>
        <taxon>Microtetraspora</taxon>
    </lineage>
</organism>
<dbReference type="InterPro" id="IPR000835">
    <property type="entry name" value="HTH_MarR-typ"/>
</dbReference>
<reference evidence="2 3" key="1">
    <citation type="submission" date="2024-06" db="EMBL/GenBank/DDBJ databases">
        <title>The Natural Products Discovery Center: Release of the First 8490 Sequenced Strains for Exploring Actinobacteria Biosynthetic Diversity.</title>
        <authorList>
            <person name="Kalkreuter E."/>
            <person name="Kautsar S.A."/>
            <person name="Yang D."/>
            <person name="Bader C.D."/>
            <person name="Teijaro C.N."/>
            <person name="Fluegel L."/>
            <person name="Davis C.M."/>
            <person name="Simpson J.R."/>
            <person name="Lauterbach L."/>
            <person name="Steele A.D."/>
            <person name="Gui C."/>
            <person name="Meng S."/>
            <person name="Li G."/>
            <person name="Viehrig K."/>
            <person name="Ye F."/>
            <person name="Su P."/>
            <person name="Kiefer A.F."/>
            <person name="Nichols A."/>
            <person name="Cepeda A.J."/>
            <person name="Yan W."/>
            <person name="Fan B."/>
            <person name="Jiang Y."/>
            <person name="Adhikari A."/>
            <person name="Zheng C.-J."/>
            <person name="Schuster L."/>
            <person name="Cowan T.M."/>
            <person name="Smanski M.J."/>
            <person name="Chevrette M.G."/>
            <person name="De Carvalho L.P.S."/>
            <person name="Shen B."/>
        </authorList>
    </citation>
    <scope>NUCLEOTIDE SEQUENCE [LARGE SCALE GENOMIC DNA]</scope>
    <source>
        <strain evidence="2 3">NPDC050100</strain>
    </source>
</reference>
<dbReference type="PROSITE" id="PS50995">
    <property type="entry name" value="HTH_MARR_2"/>
    <property type="match status" value="1"/>
</dbReference>
<dbReference type="PRINTS" id="PR00598">
    <property type="entry name" value="HTHMARR"/>
</dbReference>
<dbReference type="RefSeq" id="WP_061258570.1">
    <property type="nucleotide sequence ID" value="NZ_JBFALK010000007.1"/>
</dbReference>
<dbReference type="InterPro" id="IPR039422">
    <property type="entry name" value="MarR/SlyA-like"/>
</dbReference>
<name>A0ABV3GE75_MICGL</name>
<dbReference type="Proteomes" id="UP001551675">
    <property type="component" value="Unassembled WGS sequence"/>
</dbReference>